<proteinExistence type="predicted"/>
<dbReference type="InterPro" id="IPR052709">
    <property type="entry name" value="Transposase-MT_Hybrid"/>
</dbReference>
<gene>
    <name evidence="1" type="ORF">RF55_20014</name>
</gene>
<sequence>MDVVYGDSAPSFATVKFWAAEFKRGRTSLVDDERSGRQKTATTTDNIEKVHQMVLDDRRIKVREIAEAVGISKERVCHILTEDLGMKKLTARWVPRLLTQDQKRNRMNISEALLKQFKRNKSEFWRRLITVDETWIHHYTPETKAQSKQ</sequence>
<dbReference type="PANTHER" id="PTHR46060">
    <property type="entry name" value="MARINER MOS1 TRANSPOSASE-LIKE PROTEIN"/>
    <property type="match status" value="1"/>
</dbReference>
<comment type="caution">
    <text evidence="1">The sequence shown here is derived from an EMBL/GenBank/DDBJ whole genome shotgun (WGS) entry which is preliminary data.</text>
</comment>
<dbReference type="Proteomes" id="UP000036403">
    <property type="component" value="Unassembled WGS sequence"/>
</dbReference>
<keyword evidence="1" id="KW-0808">Transferase</keyword>
<dbReference type="Gene3D" id="3.30.420.10">
    <property type="entry name" value="Ribonuclease H-like superfamily/Ribonuclease H"/>
    <property type="match status" value="1"/>
</dbReference>
<dbReference type="InterPro" id="IPR036397">
    <property type="entry name" value="RNaseH_sf"/>
</dbReference>
<name>A0A0J7JZG5_LASNI</name>
<dbReference type="GO" id="GO:0008168">
    <property type="term" value="F:methyltransferase activity"/>
    <property type="evidence" value="ECO:0007669"/>
    <property type="project" value="UniProtKB-KW"/>
</dbReference>
<dbReference type="PaxDb" id="67767-A0A0J7JZG5"/>
<dbReference type="PANTHER" id="PTHR46060:SF1">
    <property type="entry name" value="MARINER MOS1 TRANSPOSASE-LIKE PROTEIN"/>
    <property type="match status" value="1"/>
</dbReference>
<dbReference type="GO" id="GO:0003676">
    <property type="term" value="F:nucleic acid binding"/>
    <property type="evidence" value="ECO:0007669"/>
    <property type="project" value="InterPro"/>
</dbReference>
<dbReference type="AlphaFoldDB" id="A0A0J7JZG5"/>
<dbReference type="OrthoDB" id="10059877at2759"/>
<evidence type="ECO:0000313" key="1">
    <source>
        <dbReference type="EMBL" id="KMQ83449.1"/>
    </source>
</evidence>
<reference evidence="1 2" key="1">
    <citation type="submission" date="2015-04" db="EMBL/GenBank/DDBJ databases">
        <title>Lasius niger genome sequencing.</title>
        <authorList>
            <person name="Konorov E.A."/>
            <person name="Nikitin M.A."/>
            <person name="Kirill M.V."/>
            <person name="Chang P."/>
        </authorList>
    </citation>
    <scope>NUCLEOTIDE SEQUENCE [LARGE SCALE GENOMIC DNA]</scope>
    <source>
        <tissue evidence="1">Whole</tissue>
    </source>
</reference>
<accession>A0A0J7JZG5</accession>
<dbReference type="STRING" id="67767.A0A0J7JZG5"/>
<keyword evidence="2" id="KW-1185">Reference proteome</keyword>
<keyword evidence="1" id="KW-0489">Methyltransferase</keyword>
<dbReference type="EMBL" id="LBMM01019790">
    <property type="protein sequence ID" value="KMQ83449.1"/>
    <property type="molecule type" value="Genomic_DNA"/>
</dbReference>
<protein>
    <submittedName>
        <fullName evidence="1">Histone-lysine n-methyltransferase setmar</fullName>
    </submittedName>
</protein>
<evidence type="ECO:0000313" key="2">
    <source>
        <dbReference type="Proteomes" id="UP000036403"/>
    </source>
</evidence>
<dbReference type="GO" id="GO:0032259">
    <property type="term" value="P:methylation"/>
    <property type="evidence" value="ECO:0007669"/>
    <property type="project" value="UniProtKB-KW"/>
</dbReference>
<organism evidence="1 2">
    <name type="scientific">Lasius niger</name>
    <name type="common">Black garden ant</name>
    <dbReference type="NCBI Taxonomy" id="67767"/>
    <lineage>
        <taxon>Eukaryota</taxon>
        <taxon>Metazoa</taxon>
        <taxon>Ecdysozoa</taxon>
        <taxon>Arthropoda</taxon>
        <taxon>Hexapoda</taxon>
        <taxon>Insecta</taxon>
        <taxon>Pterygota</taxon>
        <taxon>Neoptera</taxon>
        <taxon>Endopterygota</taxon>
        <taxon>Hymenoptera</taxon>
        <taxon>Apocrita</taxon>
        <taxon>Aculeata</taxon>
        <taxon>Formicoidea</taxon>
        <taxon>Formicidae</taxon>
        <taxon>Formicinae</taxon>
        <taxon>Lasius</taxon>
        <taxon>Lasius</taxon>
    </lineage>
</organism>